<sequence length="229" mass="26074">YLVLEKAVSTDHVRQLNTDLDPYVSMKLGEWRQNVHRLKEHEIHNIIEISESFEQLIDHPSWLDHINRYVGSDGLFIDEAFVNVRGKGGETRLHSGAHKRRVRTQFRFHNNEFRCGQIVLLLALTDISLDDGGTMVIPGSHKSSLIHPAFNDESSRNGSAEGIEGAIEVHMEAGDALLFVDCIAHGSAKRRNDGDRRVAIYRYGPHWGHSRYGYEPSASLLKRLTQERR</sequence>
<dbReference type="AlphaFoldDB" id="A0A383EYC2"/>
<accession>A0A383EYC2</accession>
<protein>
    <recommendedName>
        <fullName evidence="2">Phytanoyl-CoA dioxygenase family protein</fullName>
    </recommendedName>
</protein>
<evidence type="ECO:0000313" key="1">
    <source>
        <dbReference type="EMBL" id="SVE61128.1"/>
    </source>
</evidence>
<reference evidence="1" key="1">
    <citation type="submission" date="2018-05" db="EMBL/GenBank/DDBJ databases">
        <authorList>
            <person name="Lanie J.A."/>
            <person name="Ng W.-L."/>
            <person name="Kazmierczak K.M."/>
            <person name="Andrzejewski T.M."/>
            <person name="Davidsen T.M."/>
            <person name="Wayne K.J."/>
            <person name="Tettelin H."/>
            <person name="Glass J.I."/>
            <person name="Rusch D."/>
            <person name="Podicherti R."/>
            <person name="Tsui H.-C.T."/>
            <person name="Winkler M.E."/>
        </authorList>
    </citation>
    <scope>NUCLEOTIDE SEQUENCE</scope>
</reference>
<dbReference type="PANTHER" id="PTHR20883:SF48">
    <property type="entry name" value="ECTOINE DIOXYGENASE"/>
    <property type="match status" value="1"/>
</dbReference>
<evidence type="ECO:0008006" key="2">
    <source>
        <dbReference type="Google" id="ProtNLM"/>
    </source>
</evidence>
<dbReference type="Gene3D" id="2.60.120.620">
    <property type="entry name" value="q2cbj1_9rhob like domain"/>
    <property type="match status" value="1"/>
</dbReference>
<organism evidence="1">
    <name type="scientific">marine metagenome</name>
    <dbReference type="NCBI Taxonomy" id="408172"/>
    <lineage>
        <taxon>unclassified sequences</taxon>
        <taxon>metagenomes</taxon>
        <taxon>ecological metagenomes</taxon>
    </lineage>
</organism>
<dbReference type="SUPFAM" id="SSF51197">
    <property type="entry name" value="Clavaminate synthase-like"/>
    <property type="match status" value="1"/>
</dbReference>
<dbReference type="Pfam" id="PF05721">
    <property type="entry name" value="PhyH"/>
    <property type="match status" value="1"/>
</dbReference>
<feature type="non-terminal residue" evidence="1">
    <location>
        <position position="229"/>
    </location>
</feature>
<dbReference type="GO" id="GO:0046872">
    <property type="term" value="F:metal ion binding"/>
    <property type="evidence" value="ECO:0007669"/>
    <property type="project" value="UniProtKB-ARBA"/>
</dbReference>
<dbReference type="InterPro" id="IPR008775">
    <property type="entry name" value="Phytyl_CoA_dOase-like"/>
</dbReference>
<feature type="non-terminal residue" evidence="1">
    <location>
        <position position="1"/>
    </location>
</feature>
<dbReference type="EMBL" id="UINC01229425">
    <property type="protein sequence ID" value="SVE61128.1"/>
    <property type="molecule type" value="Genomic_DNA"/>
</dbReference>
<dbReference type="PANTHER" id="PTHR20883">
    <property type="entry name" value="PHYTANOYL-COA DIOXYGENASE DOMAIN CONTAINING 1"/>
    <property type="match status" value="1"/>
</dbReference>
<gene>
    <name evidence="1" type="ORF">METZ01_LOCUS513982</name>
</gene>
<dbReference type="GO" id="GO:0016491">
    <property type="term" value="F:oxidoreductase activity"/>
    <property type="evidence" value="ECO:0007669"/>
    <property type="project" value="UniProtKB-ARBA"/>
</dbReference>
<name>A0A383EYC2_9ZZZZ</name>
<proteinExistence type="predicted"/>